<dbReference type="AlphaFoldDB" id="T1JPZ8"/>
<accession>T1JPZ8</accession>
<dbReference type="EMBL" id="CAEY01000435">
    <property type="status" value="NOT_ANNOTATED_CDS"/>
    <property type="molecule type" value="Genomic_DNA"/>
</dbReference>
<evidence type="ECO:0000313" key="2">
    <source>
        <dbReference type="Proteomes" id="UP000015104"/>
    </source>
</evidence>
<sequence>MIKGGIEPYLFFGICDFIGVSMCIKIGM</sequence>
<keyword evidence="2" id="KW-1185">Reference proteome</keyword>
<reference evidence="1" key="2">
    <citation type="submission" date="2015-06" db="UniProtKB">
        <authorList>
            <consortium name="EnsemblMetazoa"/>
        </authorList>
    </citation>
    <scope>IDENTIFICATION</scope>
</reference>
<dbReference type="HOGENOM" id="CLU_3413329_0_0_1"/>
<dbReference type="EnsemblMetazoa" id="tetur01g01390.1">
    <property type="protein sequence ID" value="tetur01g01390.1"/>
    <property type="gene ID" value="tetur01g01390"/>
</dbReference>
<evidence type="ECO:0000313" key="1">
    <source>
        <dbReference type="EnsemblMetazoa" id="tetur01g01390.1"/>
    </source>
</evidence>
<reference evidence="2" key="1">
    <citation type="submission" date="2011-08" db="EMBL/GenBank/DDBJ databases">
        <authorList>
            <person name="Rombauts S."/>
        </authorList>
    </citation>
    <scope>NUCLEOTIDE SEQUENCE</scope>
    <source>
        <strain evidence="2">London</strain>
    </source>
</reference>
<dbReference type="Proteomes" id="UP000015104">
    <property type="component" value="Unassembled WGS sequence"/>
</dbReference>
<proteinExistence type="predicted"/>
<protein>
    <submittedName>
        <fullName evidence="1">Uncharacterized protein</fullName>
    </submittedName>
</protein>
<organism evidence="1 2">
    <name type="scientific">Tetranychus urticae</name>
    <name type="common">Two-spotted spider mite</name>
    <dbReference type="NCBI Taxonomy" id="32264"/>
    <lineage>
        <taxon>Eukaryota</taxon>
        <taxon>Metazoa</taxon>
        <taxon>Ecdysozoa</taxon>
        <taxon>Arthropoda</taxon>
        <taxon>Chelicerata</taxon>
        <taxon>Arachnida</taxon>
        <taxon>Acari</taxon>
        <taxon>Acariformes</taxon>
        <taxon>Trombidiformes</taxon>
        <taxon>Prostigmata</taxon>
        <taxon>Eleutherengona</taxon>
        <taxon>Raphignathae</taxon>
        <taxon>Tetranychoidea</taxon>
        <taxon>Tetranychidae</taxon>
        <taxon>Tetranychus</taxon>
    </lineage>
</organism>
<name>T1JPZ8_TETUR</name>